<dbReference type="EMBL" id="JASXSX010000001">
    <property type="protein sequence ID" value="MDT3767592.1"/>
    <property type="molecule type" value="Genomic_DNA"/>
</dbReference>
<keyword evidence="8 10" id="KW-0456">Lyase</keyword>
<evidence type="ECO:0000256" key="6">
    <source>
        <dbReference type="ARBA" id="ARBA00022822"/>
    </source>
</evidence>
<dbReference type="Pfam" id="PF00218">
    <property type="entry name" value="IGPS"/>
    <property type="match status" value="1"/>
</dbReference>
<dbReference type="EC" id="4.1.1.48" evidence="3"/>
<feature type="domain" description="Indole-3-glycerol phosphate synthase" evidence="9">
    <location>
        <begin position="5"/>
        <end position="251"/>
    </location>
</feature>
<evidence type="ECO:0000256" key="2">
    <source>
        <dbReference type="ARBA" id="ARBA00004696"/>
    </source>
</evidence>
<evidence type="ECO:0000313" key="11">
    <source>
        <dbReference type="Proteomes" id="UP001247542"/>
    </source>
</evidence>
<accession>A0ABU3IB44</accession>
<evidence type="ECO:0000313" key="10">
    <source>
        <dbReference type="EMBL" id="MDT3767592.1"/>
    </source>
</evidence>
<keyword evidence="7" id="KW-0057">Aromatic amino acid biosynthesis</keyword>
<reference evidence="10 11" key="1">
    <citation type="submission" date="2023-06" db="EMBL/GenBank/DDBJ databases">
        <title>Draft genome sequence of Gleimia hominis type strain CCUG 57540T.</title>
        <authorList>
            <person name="Salva-Serra F."/>
            <person name="Cardew S."/>
            <person name="Jensie Markopoulos S."/>
            <person name="Ohlen M."/>
            <person name="Inganas E."/>
            <person name="Svensson-Stadler L."/>
            <person name="Moore E.R.B."/>
        </authorList>
    </citation>
    <scope>NUCLEOTIDE SEQUENCE [LARGE SCALE GENOMIC DNA]</scope>
    <source>
        <strain evidence="10 11">CCUG 57540</strain>
    </source>
</reference>
<dbReference type="SUPFAM" id="SSF51366">
    <property type="entry name" value="Ribulose-phoshate binding barrel"/>
    <property type="match status" value="1"/>
</dbReference>
<comment type="caution">
    <text evidence="10">The sequence shown here is derived from an EMBL/GenBank/DDBJ whole genome shotgun (WGS) entry which is preliminary data.</text>
</comment>
<comment type="pathway">
    <text evidence="2">Amino-acid biosynthesis; L-tryptophan biosynthesis; L-tryptophan from chorismate: step 4/5.</text>
</comment>
<evidence type="ECO:0000259" key="9">
    <source>
        <dbReference type="Pfam" id="PF00218"/>
    </source>
</evidence>
<evidence type="ECO:0000256" key="8">
    <source>
        <dbReference type="ARBA" id="ARBA00023239"/>
    </source>
</evidence>
<dbReference type="InterPro" id="IPR045186">
    <property type="entry name" value="Indole-3-glycerol_P_synth"/>
</dbReference>
<dbReference type="InterPro" id="IPR013798">
    <property type="entry name" value="Indole-3-glycerol_P_synth_dom"/>
</dbReference>
<evidence type="ECO:0000256" key="3">
    <source>
        <dbReference type="ARBA" id="ARBA00012362"/>
    </source>
</evidence>
<dbReference type="InterPro" id="IPR013785">
    <property type="entry name" value="Aldolase_TIM"/>
</dbReference>
<comment type="catalytic activity">
    <reaction evidence="1">
        <text>1-(2-carboxyphenylamino)-1-deoxy-D-ribulose 5-phosphate + H(+) = (1S,2R)-1-C-(indol-3-yl)glycerol 3-phosphate + CO2 + H2O</text>
        <dbReference type="Rhea" id="RHEA:23476"/>
        <dbReference type="ChEBI" id="CHEBI:15377"/>
        <dbReference type="ChEBI" id="CHEBI:15378"/>
        <dbReference type="ChEBI" id="CHEBI:16526"/>
        <dbReference type="ChEBI" id="CHEBI:58613"/>
        <dbReference type="ChEBI" id="CHEBI:58866"/>
        <dbReference type="EC" id="4.1.1.48"/>
    </reaction>
</comment>
<proteinExistence type="predicted"/>
<protein>
    <recommendedName>
        <fullName evidence="3">indole-3-glycerol-phosphate synthase</fullName>
        <ecNumber evidence="3">4.1.1.48</ecNumber>
    </recommendedName>
</protein>
<dbReference type="RefSeq" id="WP_313273282.1">
    <property type="nucleotide sequence ID" value="NZ_JASXSX010000001.1"/>
</dbReference>
<evidence type="ECO:0000256" key="5">
    <source>
        <dbReference type="ARBA" id="ARBA00022793"/>
    </source>
</evidence>
<keyword evidence="6" id="KW-0822">Tryptophan biosynthesis</keyword>
<gene>
    <name evidence="10" type="primary">trpC</name>
    <name evidence="10" type="ORF">QS713_05885</name>
</gene>
<keyword evidence="4" id="KW-0028">Amino-acid biosynthesis</keyword>
<keyword evidence="5" id="KW-0210">Decarboxylase</keyword>
<dbReference type="CDD" id="cd00331">
    <property type="entry name" value="IGPS"/>
    <property type="match status" value="1"/>
</dbReference>
<sequence length="289" mass="31135">MSAIETIRDRALAGVREREQRDSFARVKQLAEAAPAPKDGYRALRCGPGAVSIMAEIKRSSPGTGPLAPIEDPAQLAAEYEAGGARAISCLTAAYRYGGALSDLDAVSQAVSIPVLRKDIILTPYQIHEARAHGADMILLIVSFLSDDQLRGFVERTTSLGMTPVVEAHSRLEALRAIDSGARVIGINARDLLSNHIDRDNFSQVVDVLPADVVAVAESGVRDPRDVFEYASAGADCVLIGEALVTSKTPRTLVGEMVSAAQHPAILDDRKERVKRTVHQRHSDGFHLR</sequence>
<dbReference type="NCBIfam" id="NF001369">
    <property type="entry name" value="PRK00278.1-1"/>
    <property type="match status" value="1"/>
</dbReference>
<organism evidence="10 11">
    <name type="scientific">Gleimia hominis</name>
    <dbReference type="NCBI Taxonomy" id="595468"/>
    <lineage>
        <taxon>Bacteria</taxon>
        <taxon>Bacillati</taxon>
        <taxon>Actinomycetota</taxon>
        <taxon>Actinomycetes</taxon>
        <taxon>Actinomycetales</taxon>
        <taxon>Actinomycetaceae</taxon>
        <taxon>Gleimia</taxon>
    </lineage>
</organism>
<dbReference type="PANTHER" id="PTHR22854:SF2">
    <property type="entry name" value="INDOLE-3-GLYCEROL-PHOSPHATE SYNTHASE"/>
    <property type="match status" value="1"/>
</dbReference>
<dbReference type="InterPro" id="IPR011060">
    <property type="entry name" value="RibuloseP-bd_barrel"/>
</dbReference>
<dbReference type="GO" id="GO:0004425">
    <property type="term" value="F:indole-3-glycerol-phosphate synthase activity"/>
    <property type="evidence" value="ECO:0007669"/>
    <property type="project" value="UniProtKB-EC"/>
</dbReference>
<evidence type="ECO:0000256" key="1">
    <source>
        <dbReference type="ARBA" id="ARBA00001633"/>
    </source>
</evidence>
<dbReference type="Gene3D" id="3.20.20.70">
    <property type="entry name" value="Aldolase class I"/>
    <property type="match status" value="1"/>
</dbReference>
<dbReference type="PANTHER" id="PTHR22854">
    <property type="entry name" value="TRYPTOPHAN BIOSYNTHESIS PROTEIN"/>
    <property type="match status" value="1"/>
</dbReference>
<dbReference type="Proteomes" id="UP001247542">
    <property type="component" value="Unassembled WGS sequence"/>
</dbReference>
<name>A0ABU3IB44_9ACTO</name>
<keyword evidence="11" id="KW-1185">Reference proteome</keyword>
<evidence type="ECO:0000256" key="4">
    <source>
        <dbReference type="ARBA" id="ARBA00022605"/>
    </source>
</evidence>
<evidence type="ECO:0000256" key="7">
    <source>
        <dbReference type="ARBA" id="ARBA00023141"/>
    </source>
</evidence>